<dbReference type="PANTHER" id="PTHR30055:SF234">
    <property type="entry name" value="HTH-TYPE TRANSCRIPTIONAL REGULATOR BETI"/>
    <property type="match status" value="1"/>
</dbReference>
<keyword evidence="3" id="KW-0804">Transcription</keyword>
<organism evidence="6 7">
    <name type="scientific">Sphingomonas quercus</name>
    <dbReference type="NCBI Taxonomy" id="2842451"/>
    <lineage>
        <taxon>Bacteria</taxon>
        <taxon>Pseudomonadati</taxon>
        <taxon>Pseudomonadota</taxon>
        <taxon>Alphaproteobacteria</taxon>
        <taxon>Sphingomonadales</taxon>
        <taxon>Sphingomonadaceae</taxon>
        <taxon>Sphingomonas</taxon>
    </lineage>
</organism>
<name>A0ABS6BHH2_9SPHN</name>
<proteinExistence type="predicted"/>
<evidence type="ECO:0000259" key="5">
    <source>
        <dbReference type="PROSITE" id="PS50977"/>
    </source>
</evidence>
<dbReference type="InterPro" id="IPR050109">
    <property type="entry name" value="HTH-type_TetR-like_transc_reg"/>
</dbReference>
<feature type="DNA-binding region" description="H-T-H motif" evidence="4">
    <location>
        <begin position="55"/>
        <end position="74"/>
    </location>
</feature>
<dbReference type="InterPro" id="IPR001647">
    <property type="entry name" value="HTH_TetR"/>
</dbReference>
<dbReference type="Pfam" id="PF00440">
    <property type="entry name" value="TetR_N"/>
    <property type="match status" value="1"/>
</dbReference>
<dbReference type="RefSeq" id="WP_216322708.1">
    <property type="nucleotide sequence ID" value="NZ_JAHKRT010000003.1"/>
</dbReference>
<evidence type="ECO:0000256" key="3">
    <source>
        <dbReference type="ARBA" id="ARBA00023163"/>
    </source>
</evidence>
<evidence type="ECO:0000313" key="6">
    <source>
        <dbReference type="EMBL" id="MBU3077745.1"/>
    </source>
</evidence>
<sequence>MEYALNQGVSGGLNEIPAFVIRARPQGYACSMETIEHILRAAVSVLENEGWDSFTLRRIAAECGLTVGNLSYHFATKEMLVVEMIDALLNGYRDMFDDLVHRLDMPPEERLVALLHLNLDDIRSRRATRLFPELWALANRNPVIEERVLGFYRHAHTRMGETIRAINPALDAEESRAVAMYISASIEGTALFAGENKPWERQMHWVKAMAVEAMVHLASTITREKLRALEPPQD</sequence>
<evidence type="ECO:0000256" key="1">
    <source>
        <dbReference type="ARBA" id="ARBA00023015"/>
    </source>
</evidence>
<dbReference type="EMBL" id="JAHKRT010000003">
    <property type="protein sequence ID" value="MBU3077745.1"/>
    <property type="molecule type" value="Genomic_DNA"/>
</dbReference>
<keyword evidence="2 4" id="KW-0238">DNA-binding</keyword>
<dbReference type="InterPro" id="IPR039538">
    <property type="entry name" value="BetI_C"/>
</dbReference>
<reference evidence="6 7" key="1">
    <citation type="submission" date="2021-06" db="EMBL/GenBank/DDBJ databases">
        <title>Sphingomonas sp. XMGL2, whole genome shotgun sequencing project.</title>
        <authorList>
            <person name="Zhao G."/>
            <person name="Shen L."/>
        </authorList>
    </citation>
    <scope>NUCLEOTIDE SEQUENCE [LARGE SCALE GENOMIC DNA]</scope>
    <source>
        <strain evidence="6 7">XMGL2</strain>
    </source>
</reference>
<accession>A0ABS6BHH2</accession>
<comment type="caution">
    <text evidence="6">The sequence shown here is derived from an EMBL/GenBank/DDBJ whole genome shotgun (WGS) entry which is preliminary data.</text>
</comment>
<dbReference type="Proteomes" id="UP000776276">
    <property type="component" value="Unassembled WGS sequence"/>
</dbReference>
<evidence type="ECO:0000256" key="2">
    <source>
        <dbReference type="ARBA" id="ARBA00023125"/>
    </source>
</evidence>
<dbReference type="PANTHER" id="PTHR30055">
    <property type="entry name" value="HTH-TYPE TRANSCRIPTIONAL REGULATOR RUTR"/>
    <property type="match status" value="1"/>
</dbReference>
<evidence type="ECO:0000313" key="7">
    <source>
        <dbReference type="Proteomes" id="UP000776276"/>
    </source>
</evidence>
<keyword evidence="7" id="KW-1185">Reference proteome</keyword>
<dbReference type="Pfam" id="PF13977">
    <property type="entry name" value="TetR_C_6"/>
    <property type="match status" value="1"/>
</dbReference>
<gene>
    <name evidence="6" type="ORF">KOF26_07690</name>
</gene>
<evidence type="ECO:0000256" key="4">
    <source>
        <dbReference type="PROSITE-ProRule" id="PRU00335"/>
    </source>
</evidence>
<protein>
    <submittedName>
        <fullName evidence="6">TetR/AcrR family transcriptional regulator</fullName>
    </submittedName>
</protein>
<dbReference type="PROSITE" id="PS50977">
    <property type="entry name" value="HTH_TETR_2"/>
    <property type="match status" value="1"/>
</dbReference>
<feature type="domain" description="HTH tetR-type" evidence="5">
    <location>
        <begin position="32"/>
        <end position="92"/>
    </location>
</feature>
<keyword evidence="1" id="KW-0805">Transcription regulation</keyword>